<dbReference type="AlphaFoldDB" id="A0A397SQ72"/>
<keyword evidence="4" id="KW-1185">Reference proteome</keyword>
<protein>
    <recommendedName>
        <fullName evidence="5">MARVEL domain-containing protein</fullName>
    </recommendedName>
</protein>
<dbReference type="Proteomes" id="UP000265703">
    <property type="component" value="Unassembled WGS sequence"/>
</dbReference>
<feature type="region of interest" description="Disordered" evidence="1">
    <location>
        <begin position="171"/>
        <end position="202"/>
    </location>
</feature>
<proteinExistence type="predicted"/>
<keyword evidence="2" id="KW-0812">Transmembrane</keyword>
<evidence type="ECO:0008006" key="5">
    <source>
        <dbReference type="Google" id="ProtNLM"/>
    </source>
</evidence>
<feature type="transmembrane region" description="Helical" evidence="2">
    <location>
        <begin position="54"/>
        <end position="78"/>
    </location>
</feature>
<comment type="caution">
    <text evidence="3">The sequence shown here is derived from an EMBL/GenBank/DDBJ whole genome shotgun (WGS) entry which is preliminary data.</text>
</comment>
<evidence type="ECO:0000313" key="3">
    <source>
        <dbReference type="EMBL" id="RIA87852.1"/>
    </source>
</evidence>
<dbReference type="OrthoDB" id="3239304at2759"/>
<reference evidence="3 4" key="1">
    <citation type="submission" date="2018-06" db="EMBL/GenBank/DDBJ databases">
        <title>Comparative genomics reveals the genomic features of Rhizophagus irregularis, R. cerebriforme, R. diaphanum and Gigaspora rosea, and their symbiotic lifestyle signature.</title>
        <authorList>
            <person name="Morin E."/>
            <person name="San Clemente H."/>
            <person name="Chen E.C.H."/>
            <person name="De La Providencia I."/>
            <person name="Hainaut M."/>
            <person name="Kuo A."/>
            <person name="Kohler A."/>
            <person name="Murat C."/>
            <person name="Tang N."/>
            <person name="Roy S."/>
            <person name="Loubradou J."/>
            <person name="Henrissat B."/>
            <person name="Grigoriev I.V."/>
            <person name="Corradi N."/>
            <person name="Roux C."/>
            <person name="Martin F.M."/>
        </authorList>
    </citation>
    <scope>NUCLEOTIDE SEQUENCE [LARGE SCALE GENOMIC DNA]</scope>
    <source>
        <strain evidence="3 4">DAOM 227022</strain>
    </source>
</reference>
<feature type="transmembrane region" description="Helical" evidence="2">
    <location>
        <begin position="12"/>
        <end position="34"/>
    </location>
</feature>
<dbReference type="EMBL" id="QKYT01000290">
    <property type="protein sequence ID" value="RIA87852.1"/>
    <property type="molecule type" value="Genomic_DNA"/>
</dbReference>
<keyword evidence="2" id="KW-1133">Transmembrane helix</keyword>
<feature type="transmembrane region" description="Helical" evidence="2">
    <location>
        <begin position="146"/>
        <end position="168"/>
    </location>
</feature>
<gene>
    <name evidence="3" type="ORF">C1645_776369</name>
</gene>
<sequence>MAPQVSTCCCCVPLKAGAVIVTLFWLVFGIYVTVRNSLAIASFEFTFKFNEIQSILVIVLDGLISMGAAFGLFVLTCANTSKMLSIYSMIANGIVGINIVNYTIAIIIAVVYKSAILNACIADSTTINGDIKAECNDGYNYIVSTIILNAIITTILSVYFSIVISSYAQKRKGKERAVADEPPPYDRANDNSNDEKFKHEMS</sequence>
<accession>A0A397SQ72</accession>
<feature type="compositionally biased region" description="Basic and acidic residues" evidence="1">
    <location>
        <begin position="187"/>
        <end position="202"/>
    </location>
</feature>
<feature type="transmembrane region" description="Helical" evidence="2">
    <location>
        <begin position="90"/>
        <end position="112"/>
    </location>
</feature>
<keyword evidence="2" id="KW-0472">Membrane</keyword>
<organism evidence="3 4">
    <name type="scientific">Glomus cerebriforme</name>
    <dbReference type="NCBI Taxonomy" id="658196"/>
    <lineage>
        <taxon>Eukaryota</taxon>
        <taxon>Fungi</taxon>
        <taxon>Fungi incertae sedis</taxon>
        <taxon>Mucoromycota</taxon>
        <taxon>Glomeromycotina</taxon>
        <taxon>Glomeromycetes</taxon>
        <taxon>Glomerales</taxon>
        <taxon>Glomeraceae</taxon>
        <taxon>Glomus</taxon>
    </lineage>
</organism>
<evidence type="ECO:0000256" key="1">
    <source>
        <dbReference type="SAM" id="MobiDB-lite"/>
    </source>
</evidence>
<evidence type="ECO:0000313" key="4">
    <source>
        <dbReference type="Proteomes" id="UP000265703"/>
    </source>
</evidence>
<evidence type="ECO:0000256" key="2">
    <source>
        <dbReference type="SAM" id="Phobius"/>
    </source>
</evidence>
<name>A0A397SQ72_9GLOM</name>